<keyword evidence="4" id="KW-0843">Virulence</keyword>
<dbReference type="InterPro" id="IPR028994">
    <property type="entry name" value="Integrin_alpha_N"/>
</dbReference>
<dbReference type="EMBL" id="AP023440">
    <property type="protein sequence ID" value="BCL26742.1"/>
    <property type="molecule type" value="Genomic_DNA"/>
</dbReference>
<dbReference type="InterPro" id="IPR006530">
    <property type="entry name" value="YD"/>
</dbReference>
<evidence type="ECO:0000256" key="2">
    <source>
        <dbReference type="ARBA" id="ARBA00022525"/>
    </source>
</evidence>
<dbReference type="GO" id="GO:0005576">
    <property type="term" value="C:extracellular region"/>
    <property type="evidence" value="ECO:0007669"/>
    <property type="project" value="UniProtKB-SubCell"/>
</dbReference>
<dbReference type="Proteomes" id="UP000516444">
    <property type="component" value="Chromosome"/>
</dbReference>
<dbReference type="InterPro" id="IPR050708">
    <property type="entry name" value="T6SS_VgrG/RHS"/>
</dbReference>
<feature type="transmembrane region" description="Helical" evidence="6">
    <location>
        <begin position="1743"/>
        <end position="1770"/>
    </location>
</feature>
<dbReference type="Pfam" id="PF03534">
    <property type="entry name" value="SpvB"/>
    <property type="match status" value="1"/>
</dbReference>
<feature type="transmembrane region" description="Helical" evidence="6">
    <location>
        <begin position="1686"/>
        <end position="1708"/>
    </location>
</feature>
<dbReference type="Gene3D" id="2.180.10.10">
    <property type="entry name" value="RHS repeat-associated core"/>
    <property type="match status" value="2"/>
</dbReference>
<feature type="transmembrane region" description="Helical" evidence="6">
    <location>
        <begin position="1819"/>
        <end position="1841"/>
    </location>
</feature>
<dbReference type="PANTHER" id="PTHR32305:SF15">
    <property type="entry name" value="PROTEIN RHSA-RELATED"/>
    <property type="match status" value="1"/>
</dbReference>
<dbReference type="RefSeq" id="WP_190849782.1">
    <property type="nucleotide sequence ID" value="NZ_AP023440.1"/>
</dbReference>
<dbReference type="PANTHER" id="PTHR32305">
    <property type="match status" value="1"/>
</dbReference>
<dbReference type="GO" id="GO:0005737">
    <property type="term" value="C:cytoplasm"/>
    <property type="evidence" value="ECO:0007669"/>
    <property type="project" value="InterPro"/>
</dbReference>
<feature type="region of interest" description="Disordered" evidence="5">
    <location>
        <begin position="1128"/>
        <end position="1147"/>
    </location>
</feature>
<comment type="subcellular location">
    <subcellularLocation>
        <location evidence="1">Secreted</location>
    </subcellularLocation>
</comment>
<dbReference type="Pfam" id="PF25023">
    <property type="entry name" value="TEN_YD-shell"/>
    <property type="match status" value="1"/>
</dbReference>
<dbReference type="KEGG" id="sgm:GCM10017557_16010"/>
<feature type="transmembrane region" description="Helical" evidence="6">
    <location>
        <begin position="1777"/>
        <end position="1799"/>
    </location>
</feature>
<feature type="domain" description="Insecticide toxin TcdB middle/N-terminal" evidence="7">
    <location>
        <begin position="563"/>
        <end position="685"/>
    </location>
</feature>
<dbReference type="InterPro" id="IPR022385">
    <property type="entry name" value="Rhs_assc_core"/>
</dbReference>
<evidence type="ECO:0000313" key="10">
    <source>
        <dbReference type="Proteomes" id="UP000516444"/>
    </source>
</evidence>
<evidence type="ECO:0000259" key="8">
    <source>
        <dbReference type="Pfam" id="PF25023"/>
    </source>
</evidence>
<proteinExistence type="predicted"/>
<keyword evidence="6" id="KW-0472">Membrane</keyword>
<keyword evidence="6" id="KW-0812">Transmembrane</keyword>
<feature type="domain" description="Teneurin-like YD-shell" evidence="8">
    <location>
        <begin position="1337"/>
        <end position="1677"/>
    </location>
</feature>
<sequence length="1953" mass="206741">MNGTTPDVLSLPKGGGSVGGLGGSFTPDLNTGGGGYAIPLDLPQGVDGHTPQLTLQYATGFGDGPFGFGWSLPVLRVELSCDGRLPRYDGTDPLVLPGAGPLVEVPGEPGRLVPETDGLGWRIRRQGDGFELTDRSGVRHLVGTTAAARIADPADPSRVYAWLLERSIRPAGDEIVHTWTGDRLLESVTWAAYRLELHYESRPDPVFDGRPGFPLTTTRRCTSIELHASAQAPTSLRRYTLDYVAGRPTGHSLLAGVTLSGHGADGAVATFPRLAFGYTAGGAFTVRAVDAAVARVLAAPGGTVADLTGDGLPDAVSLGPTPTVARNRGGLAFDPPRRLARTGLPGVPPDALTLAADLTGRGRVDLVTVGRGLRHRYPVDGAGVLGAPVVSAYAPTFAPWDPDVRLLDLDGDGAADLLRLGDGVLATVSTAGGAEDWRHVDQKAVGGDDPLIGVDLRSPDIHVAPMTGDGLVDLVEVRSGRVRYWPNLGNGRWGAPRTMAGSPLLPADYRTDRLLLTDVDGDGCADLVYVDTDALRIWPNLGGAAFEAEITVAPVPGVAAERVEPVDLRGTGCVGLLLTTRHRTRPMACLVDLDAKPYLLNRIDDGIGHVTEIGYGTSPAEARRDAERGRPWSTSLPFCLPVVTSVVQTEAAAAARTSRFAYHDGHWDPALRRFLGFARVDEVEEGDAGVEALLKRTEFHLGRTPERTDRPPAHDERLAAQVLRGRVIRSAGHRADADPDVEPPLFDVRQTWQAHIAEVGGATVASPRLTERWENHLHGAATPWRTTATTTVGWDDFGNVTEQRQRNTLAADPTATQDLRTVTEYATDPGRWIVDRPARITQTDGTGTIVDARILRYDGQPFTGLPEGSLILGLVTSEERLALRDDQMSAVYGADPPDLTELGYHRRTGEDGWWVYVRRYDRSTSGTLVSLDPRGTPVTLSLDTDRLFPVRRADARGNVVEATVDRYALRPAALTDGNGGVRRNTYDALARLAAEFRPGDEPDAPTITYRYLLDPTGPAVETVEYPSADRGDKVTSRRLVDSDGRETGVARLDGDGSWLVTDAVWRNARGLAARQYLPFRTPVGPGPQAPTEALPHLATSFDALGRPLRVDLPDGAYRLGVHAPGRSDMWDEEDTRAGGAHEGTPTSYHLDAAGRVAEVVSRSGGSEVVTRYRYDLRDQPVEITDANGRPTTVTYDLLGQRIRVDDPATGTVVFVHDAAGNLVERRNAAGQHAGYRFDELNRMVRSSQDGQPEVVYHYLDQDDVGNGGAPGRRIGRLAAVDDVRGTLTFDYDVRGEVERRRVSLTGGADHALRRRTDRLGRVVSIAYPGSAPDAPGPVLTYRYGPRGLLTSVSGVIDSIDYDPAGSPVTTVYTGGVHVTRQYDMLSRIAATEVRDGAGLLLDQETLTRDHAGHVLTVSGPTPADAWTYRHDDLYQLTRAEPSEGPAVDFTYDAAGNILSRSDVGTFRYGERGAPPVCVTTAGAQQYGYDAAGRQTSGPAGTLTYDGRDRLVGIAGPAGAEVSFGAFGERAVREMTVGGRIRRTVLLDDLVELHDGQLLCIVTDGRGRIGQFVPGGSLTRWHTDHHGSVRLMTTGTGTVVQRIAYDPFGRILAIQAGGDRPRDTYDGYELLEQMALYLSPKRPYDPVLGRYLVPDTVAADLWHPVGLNRYAYAANDPVTVRDPAGRAWWHIALAIVAVVAVVVLTVVTFGVGLIGLGAMIGVFAAMAVGGAVGGITAAQAGGDIVLGVLLGAALAGAAALGGALAGAGFAAAFGAKSLVTFLLSGAVSGALLGAATGFAAGFAGGTGSLGEIWEKTWQSALAGFVTGLVFGLAGYGFAQGWFGTGNISPRLPTGAETERALAEGAKAAGQAANTGAGAAAIGQGATTTAGSLAGSALNFGAPTGFNVLGTFVFNPVAGTLFIESVSVLFAFDLVDDVIDLVKNSGTGYTKSGTF</sequence>
<reference evidence="9 10" key="1">
    <citation type="journal article" date="2014" name="Int. J. Syst. Evol. Microbiol.">
        <title>Complete genome sequence of Corynebacterium casei LMG S-19264T (=DSM 44701T), isolated from a smear-ripened cheese.</title>
        <authorList>
            <consortium name="US DOE Joint Genome Institute (JGI-PGF)"/>
            <person name="Walter F."/>
            <person name="Albersmeier A."/>
            <person name="Kalinowski J."/>
            <person name="Ruckert C."/>
        </authorList>
    </citation>
    <scope>NUCLEOTIDE SEQUENCE [LARGE SCALE GENOMIC DNA]</scope>
    <source>
        <strain evidence="9 10">JCM 4677</strain>
    </source>
</reference>
<evidence type="ECO:0000256" key="4">
    <source>
        <dbReference type="ARBA" id="ARBA00023026"/>
    </source>
</evidence>
<keyword evidence="6" id="KW-1133">Transmembrane helix</keyword>
<keyword evidence="3" id="KW-0677">Repeat</keyword>
<dbReference type="Pfam" id="PF05593">
    <property type="entry name" value="RHS_repeat"/>
    <property type="match status" value="1"/>
</dbReference>
<evidence type="ECO:0000256" key="1">
    <source>
        <dbReference type="ARBA" id="ARBA00004613"/>
    </source>
</evidence>
<dbReference type="SUPFAM" id="SSF69318">
    <property type="entry name" value="Integrin alpha N-terminal domain"/>
    <property type="match status" value="1"/>
</dbReference>
<name>A0A7G1NVU5_9ACTN</name>
<evidence type="ECO:0000259" key="7">
    <source>
        <dbReference type="Pfam" id="PF12256"/>
    </source>
</evidence>
<feature type="compositionally biased region" description="Gly residues" evidence="5">
    <location>
        <begin position="13"/>
        <end position="23"/>
    </location>
</feature>
<feature type="transmembrane region" description="Helical" evidence="6">
    <location>
        <begin position="1715"/>
        <end position="1737"/>
    </location>
</feature>
<evidence type="ECO:0000256" key="6">
    <source>
        <dbReference type="SAM" id="Phobius"/>
    </source>
</evidence>
<dbReference type="InterPro" id="IPR022045">
    <property type="entry name" value="TcdB_toxin_mid/N"/>
</dbReference>
<protein>
    <submittedName>
        <fullName evidence="9">Uncharacterized protein</fullName>
    </submittedName>
</protein>
<dbReference type="NCBIfam" id="TIGR03696">
    <property type="entry name" value="Rhs_assc_core"/>
    <property type="match status" value="1"/>
</dbReference>
<dbReference type="InterPro" id="IPR003284">
    <property type="entry name" value="Sal_SpvB"/>
</dbReference>
<gene>
    <name evidence="9" type="ORF">GCM10017557_16010</name>
</gene>
<dbReference type="Pfam" id="PF12256">
    <property type="entry name" value="TcdB_toxin_midN"/>
    <property type="match status" value="1"/>
</dbReference>
<feature type="region of interest" description="Disordered" evidence="5">
    <location>
        <begin position="1"/>
        <end position="25"/>
    </location>
</feature>
<evidence type="ECO:0000313" key="9">
    <source>
        <dbReference type="EMBL" id="BCL26742.1"/>
    </source>
</evidence>
<keyword evidence="10" id="KW-1185">Reference proteome</keyword>
<dbReference type="InterPro" id="IPR031325">
    <property type="entry name" value="RHS_repeat"/>
</dbReference>
<evidence type="ECO:0000256" key="3">
    <source>
        <dbReference type="ARBA" id="ARBA00022737"/>
    </source>
</evidence>
<evidence type="ECO:0000256" key="5">
    <source>
        <dbReference type="SAM" id="MobiDB-lite"/>
    </source>
</evidence>
<dbReference type="NCBIfam" id="TIGR01643">
    <property type="entry name" value="YD_repeat_2x"/>
    <property type="match status" value="1"/>
</dbReference>
<keyword evidence="2" id="KW-0964">Secreted</keyword>
<accession>A0A7G1NVU5</accession>
<dbReference type="InterPro" id="IPR056823">
    <property type="entry name" value="TEN-like_YD-shell"/>
</dbReference>
<organism evidence="9 10">
    <name type="scientific">Streptomyces aurantiacus</name>
    <dbReference type="NCBI Taxonomy" id="47760"/>
    <lineage>
        <taxon>Bacteria</taxon>
        <taxon>Bacillati</taxon>
        <taxon>Actinomycetota</taxon>
        <taxon>Actinomycetes</taxon>
        <taxon>Kitasatosporales</taxon>
        <taxon>Streptomycetaceae</taxon>
        <taxon>Streptomyces</taxon>
        <taxon>Streptomyces aurantiacus group</taxon>
    </lineage>
</organism>